<evidence type="ECO:0000256" key="3">
    <source>
        <dbReference type="ARBA" id="ARBA00022776"/>
    </source>
</evidence>
<organism evidence="8 9">
    <name type="scientific">Sphaeroforma arctica JP610</name>
    <dbReference type="NCBI Taxonomy" id="667725"/>
    <lineage>
        <taxon>Eukaryota</taxon>
        <taxon>Ichthyosporea</taxon>
        <taxon>Ichthyophonida</taxon>
        <taxon>Sphaeroforma</taxon>
    </lineage>
</organism>
<feature type="non-terminal residue" evidence="8">
    <location>
        <position position="1"/>
    </location>
</feature>
<keyword evidence="3" id="KW-0498">Mitosis</keyword>
<protein>
    <recommendedName>
        <fullName evidence="1">Anaphase-promoting complex subunit 2</fullName>
    </recommendedName>
</protein>
<evidence type="ECO:0000256" key="2">
    <source>
        <dbReference type="ARBA" id="ARBA00022618"/>
    </source>
</evidence>
<name>A0A0L0FLE5_9EUKA</name>
<dbReference type="Gene3D" id="1.20.1310.10">
    <property type="entry name" value="Cullin Repeats"/>
    <property type="match status" value="1"/>
</dbReference>
<dbReference type="Gene3D" id="1.10.10.10">
    <property type="entry name" value="Winged helix-like DNA-binding domain superfamily/Winged helix DNA-binding domain"/>
    <property type="match status" value="1"/>
</dbReference>
<dbReference type="InterPro" id="IPR016158">
    <property type="entry name" value="Cullin_homology"/>
</dbReference>
<dbReference type="GeneID" id="25910448"/>
<dbReference type="OrthoDB" id="5581181at2759"/>
<dbReference type="Pfam" id="PF08672">
    <property type="entry name" value="ANAPC2"/>
    <property type="match status" value="1"/>
</dbReference>
<dbReference type="SMART" id="SM01013">
    <property type="entry name" value="APC2"/>
    <property type="match status" value="1"/>
</dbReference>
<dbReference type="InterPro" id="IPR036388">
    <property type="entry name" value="WH-like_DNA-bd_sf"/>
</dbReference>
<dbReference type="InterPro" id="IPR059120">
    <property type="entry name" value="Cullin-like_AB"/>
</dbReference>
<evidence type="ECO:0000256" key="4">
    <source>
        <dbReference type="ARBA" id="ARBA00022786"/>
    </source>
</evidence>
<keyword evidence="4" id="KW-0833">Ubl conjugation pathway</keyword>
<dbReference type="PANTHER" id="PTHR45957:SF1">
    <property type="entry name" value="ANAPHASE-PROMOTING COMPLEX SUBUNIT 2"/>
    <property type="match status" value="1"/>
</dbReference>
<evidence type="ECO:0000256" key="5">
    <source>
        <dbReference type="ARBA" id="ARBA00023306"/>
    </source>
</evidence>
<sequence length="787" mass="90189">VIVNVHQHHYVMMAMTKQATIELDSAWQHLYLAIKEQHDEIKGTECQRWLLKLTENGQAGHFRAFVEVAAVNRIKSEVDAFYASLRATGPQEISTNRIDNTTLEHVQQALFKFDNEVDRLSNIISGVNQLYRSVNAIYDCIDSELVVNNTLTFVTVHRDIGKLRKIFSIVLDTAVAILYRRVVREERGSDDEYDSGDNLDTEDAVMYDAAESTAIFEACLSIGRLANSLGLSERVLDPQVRSTLKSYMISYINEDFIKGCYEESVLGRIGHFVDAICRDLLGKITPPHSMERKRAEVRLLANKALCDARTEEIFDLIATPDSEPALEDLKFCLEQTAQHSKFVAYAREILRMRLLHPGADTSPILTQYVDAIKALRILDPSSQMVHAVCEPVQHALRQREDTIRCIVQSLTDTDDKKGLLSDAHTPTTKTHARLQGVDIEIDDWENWQPTPMDASGDAKTARTADIMTMLAGIYGSQEHFVNEYQLLLSARLLDALDYQIDDERRNLELLKVRFGETNLHQCEVMLKDIHNSRRINEAVHELLIQDSEMRNNDSSLMTTDDVPVDLTIISRLFWPQLKNHTLILPEKVNRWLEEYEESYSKFKQDRRLAVKPGYGRVDLSLTFDEWELDVTVLPDQAAIILCFESKDVLTVEELSTMVGLAQKEVRRRIGFWESLGVLVEVSHGEYRVQETKPSQDTRQRKAFHMGDEIDVDDAAESMQIELETCWNYIEAMLVQMESLTVENIHMRLQMFFSGDPPPLNRLKAYLDDKVLNDVLEYRLSEYHLTKQ</sequence>
<feature type="domain" description="Cullin family profile" evidence="7">
    <location>
        <begin position="457"/>
        <end position="673"/>
    </location>
</feature>
<dbReference type="InterPro" id="IPR036317">
    <property type="entry name" value="Cullin_homology_sf"/>
</dbReference>
<dbReference type="PANTHER" id="PTHR45957">
    <property type="entry name" value="ANAPHASE-PROMOTING COMPLEX SUBUNIT 2"/>
    <property type="match status" value="1"/>
</dbReference>
<dbReference type="EMBL" id="KQ242686">
    <property type="protein sequence ID" value="KNC77594.1"/>
    <property type="molecule type" value="Genomic_DNA"/>
</dbReference>
<dbReference type="SUPFAM" id="SSF46785">
    <property type="entry name" value="Winged helix' DNA-binding domain"/>
    <property type="match status" value="1"/>
</dbReference>
<dbReference type="GO" id="GO:0070979">
    <property type="term" value="P:protein K11-linked ubiquitination"/>
    <property type="evidence" value="ECO:0007669"/>
    <property type="project" value="TreeGrafter"/>
</dbReference>
<keyword evidence="9" id="KW-1185">Reference proteome</keyword>
<proteinExistence type="inferred from homology"/>
<dbReference type="eggNOG" id="KOG2165">
    <property type="taxonomic scope" value="Eukaryota"/>
</dbReference>
<dbReference type="SMART" id="SM00182">
    <property type="entry name" value="CULLIN"/>
    <property type="match status" value="1"/>
</dbReference>
<dbReference type="STRING" id="667725.A0A0L0FLE5"/>
<dbReference type="GO" id="GO:0031625">
    <property type="term" value="F:ubiquitin protein ligase binding"/>
    <property type="evidence" value="ECO:0007669"/>
    <property type="project" value="InterPro"/>
</dbReference>
<dbReference type="AlphaFoldDB" id="A0A0L0FLE5"/>
<dbReference type="GO" id="GO:0005680">
    <property type="term" value="C:anaphase-promoting complex"/>
    <property type="evidence" value="ECO:0007669"/>
    <property type="project" value="TreeGrafter"/>
</dbReference>
<dbReference type="RefSeq" id="XP_014151496.1">
    <property type="nucleotide sequence ID" value="XM_014296021.1"/>
</dbReference>
<reference evidence="8 9" key="1">
    <citation type="submission" date="2011-02" db="EMBL/GenBank/DDBJ databases">
        <title>The Genome Sequence of Sphaeroforma arctica JP610.</title>
        <authorList>
            <consortium name="The Broad Institute Genome Sequencing Platform"/>
            <person name="Russ C."/>
            <person name="Cuomo C."/>
            <person name="Young S.K."/>
            <person name="Zeng Q."/>
            <person name="Gargeya S."/>
            <person name="Alvarado L."/>
            <person name="Berlin A."/>
            <person name="Chapman S.B."/>
            <person name="Chen Z."/>
            <person name="Freedman E."/>
            <person name="Gellesch M."/>
            <person name="Goldberg J."/>
            <person name="Griggs A."/>
            <person name="Gujja S."/>
            <person name="Heilman E."/>
            <person name="Heiman D."/>
            <person name="Howarth C."/>
            <person name="Mehta T."/>
            <person name="Neiman D."/>
            <person name="Pearson M."/>
            <person name="Roberts A."/>
            <person name="Saif S."/>
            <person name="Shea T."/>
            <person name="Shenoy N."/>
            <person name="Sisk P."/>
            <person name="Stolte C."/>
            <person name="Sykes S."/>
            <person name="White J."/>
            <person name="Yandava C."/>
            <person name="Burger G."/>
            <person name="Gray M.W."/>
            <person name="Holland P.W.H."/>
            <person name="King N."/>
            <person name="Lang F.B.F."/>
            <person name="Roger A.J."/>
            <person name="Ruiz-Trillo I."/>
            <person name="Haas B."/>
            <person name="Nusbaum C."/>
            <person name="Birren B."/>
        </authorList>
    </citation>
    <scope>NUCLEOTIDE SEQUENCE [LARGE SCALE GENOMIC DNA]</scope>
    <source>
        <strain evidence="8 9">JP610</strain>
    </source>
</reference>
<keyword evidence="2" id="KW-0132">Cell division</keyword>
<dbReference type="GO" id="GO:0006511">
    <property type="term" value="P:ubiquitin-dependent protein catabolic process"/>
    <property type="evidence" value="ECO:0007669"/>
    <property type="project" value="InterPro"/>
</dbReference>
<evidence type="ECO:0000313" key="9">
    <source>
        <dbReference type="Proteomes" id="UP000054560"/>
    </source>
</evidence>
<dbReference type="InterPro" id="IPR044554">
    <property type="entry name" value="ANAPC2"/>
</dbReference>
<comment type="similarity">
    <text evidence="6">Belongs to the cullin family.</text>
</comment>
<dbReference type="PROSITE" id="PS50069">
    <property type="entry name" value="CULLIN_2"/>
    <property type="match status" value="1"/>
</dbReference>
<evidence type="ECO:0000256" key="1">
    <source>
        <dbReference type="ARBA" id="ARBA00016068"/>
    </source>
</evidence>
<dbReference type="Pfam" id="PF26557">
    <property type="entry name" value="Cullin_AB"/>
    <property type="match status" value="1"/>
</dbReference>
<dbReference type="GO" id="GO:0051301">
    <property type="term" value="P:cell division"/>
    <property type="evidence" value="ECO:0007669"/>
    <property type="project" value="UniProtKB-KW"/>
</dbReference>
<dbReference type="Proteomes" id="UP000054560">
    <property type="component" value="Unassembled WGS sequence"/>
</dbReference>
<evidence type="ECO:0000313" key="8">
    <source>
        <dbReference type="EMBL" id="KNC77594.1"/>
    </source>
</evidence>
<dbReference type="SUPFAM" id="SSF75632">
    <property type="entry name" value="Cullin homology domain"/>
    <property type="match status" value="1"/>
</dbReference>
<dbReference type="InterPro" id="IPR036390">
    <property type="entry name" value="WH_DNA-bd_sf"/>
</dbReference>
<dbReference type="GO" id="GO:0007091">
    <property type="term" value="P:metaphase/anaphase transition of mitotic cell cycle"/>
    <property type="evidence" value="ECO:0007669"/>
    <property type="project" value="TreeGrafter"/>
</dbReference>
<dbReference type="Gene3D" id="3.30.230.130">
    <property type="entry name" value="Cullin, Chain C, Domain 2"/>
    <property type="match status" value="1"/>
</dbReference>
<keyword evidence="5" id="KW-0131">Cell cycle</keyword>
<evidence type="ECO:0000256" key="6">
    <source>
        <dbReference type="PROSITE-ProRule" id="PRU00330"/>
    </source>
</evidence>
<dbReference type="InterPro" id="IPR014786">
    <property type="entry name" value="ANAPC2_C"/>
</dbReference>
<gene>
    <name evidence="8" type="ORF">SARC_09944</name>
</gene>
<dbReference type="InterPro" id="IPR057975">
    <property type="entry name" value="TPR_ANAPC2"/>
</dbReference>
<evidence type="ECO:0000259" key="7">
    <source>
        <dbReference type="PROSITE" id="PS50069"/>
    </source>
</evidence>
<accession>A0A0L0FLE5</accession>
<dbReference type="Pfam" id="PF25773">
    <property type="entry name" value="TPR_ANAPC2"/>
    <property type="match status" value="1"/>
</dbReference>